<evidence type="ECO:0000256" key="7">
    <source>
        <dbReference type="RuleBase" id="RU364145"/>
    </source>
</evidence>
<keyword evidence="4 7" id="KW-0010">Activator</keyword>
<keyword evidence="3 7" id="KW-0805">Transcription regulation</keyword>
<evidence type="ECO:0000256" key="5">
    <source>
        <dbReference type="ARBA" id="ARBA00023163"/>
    </source>
</evidence>
<protein>
    <recommendedName>
        <fullName evidence="7">Mediator of RNA polymerase II transcription subunit 9</fullName>
    </recommendedName>
    <alternativeName>
        <fullName evidence="7">Mediator complex subunit 9</fullName>
    </alternativeName>
</protein>
<comment type="caution">
    <text evidence="8">The sequence shown here is derived from an EMBL/GenBank/DDBJ whole genome shotgun (WGS) entry which is preliminary data.</text>
</comment>
<dbReference type="Proteomes" id="UP000790833">
    <property type="component" value="Unassembled WGS sequence"/>
</dbReference>
<accession>A0A9P7V5L2</accession>
<keyword evidence="5 7" id="KW-0804">Transcription</keyword>
<dbReference type="InterPro" id="IPR011425">
    <property type="entry name" value="Med9"/>
</dbReference>
<reference evidence="8" key="1">
    <citation type="submission" date="2021-03" db="EMBL/GenBank/DDBJ databases">
        <authorList>
            <person name="Palmer J.M."/>
        </authorList>
    </citation>
    <scope>NUCLEOTIDE SEQUENCE</scope>
    <source>
        <strain evidence="8">ARV_011</strain>
    </source>
</reference>
<comment type="similarity">
    <text evidence="2 7">Belongs to the Mediator complex subunit 9 family.</text>
</comment>
<organism evidence="8 9">
    <name type="scientific">Scheffersomyces spartinae</name>
    <dbReference type="NCBI Taxonomy" id="45513"/>
    <lineage>
        <taxon>Eukaryota</taxon>
        <taxon>Fungi</taxon>
        <taxon>Dikarya</taxon>
        <taxon>Ascomycota</taxon>
        <taxon>Saccharomycotina</taxon>
        <taxon>Pichiomycetes</taxon>
        <taxon>Debaryomycetaceae</taxon>
        <taxon>Scheffersomyces</taxon>
    </lineage>
</organism>
<dbReference type="GO" id="GO:0016592">
    <property type="term" value="C:mediator complex"/>
    <property type="evidence" value="ECO:0007669"/>
    <property type="project" value="InterPro"/>
</dbReference>
<evidence type="ECO:0000256" key="2">
    <source>
        <dbReference type="ARBA" id="ARBA00008089"/>
    </source>
</evidence>
<dbReference type="GO" id="GO:0003712">
    <property type="term" value="F:transcription coregulator activity"/>
    <property type="evidence" value="ECO:0007669"/>
    <property type="project" value="InterPro"/>
</dbReference>
<keyword evidence="6 7" id="KW-0539">Nucleus</keyword>
<comment type="subcellular location">
    <subcellularLocation>
        <location evidence="1 7">Nucleus</location>
    </subcellularLocation>
</comment>
<dbReference type="EMBL" id="JAHMUF010000023">
    <property type="protein sequence ID" value="KAG7191793.1"/>
    <property type="molecule type" value="Genomic_DNA"/>
</dbReference>
<dbReference type="GO" id="GO:0006357">
    <property type="term" value="P:regulation of transcription by RNA polymerase II"/>
    <property type="evidence" value="ECO:0007669"/>
    <property type="project" value="InterPro"/>
</dbReference>
<sequence>MDDTGLDAGFGNDAGVDNGTGENFLLEDIQFTVIPNSEAAVAVKDEDNPLVNALGISNSEGIEVNIPAVDDNIATMEEKPSIDGEKMDIDNDEVIPASVDSGPLEKLRNIQLLPELFNLLYDLRNGTLLAKDFGSNAGSLRLKLTTFKQCLQEIEGINESIEERQQRIQLLTKSKTKKEQFLMSLKSKIEDDFKGSSV</sequence>
<keyword evidence="9" id="KW-1185">Reference proteome</keyword>
<evidence type="ECO:0000256" key="6">
    <source>
        <dbReference type="ARBA" id="ARBA00023242"/>
    </source>
</evidence>
<evidence type="ECO:0000256" key="1">
    <source>
        <dbReference type="ARBA" id="ARBA00004123"/>
    </source>
</evidence>
<evidence type="ECO:0000313" key="9">
    <source>
        <dbReference type="Proteomes" id="UP000790833"/>
    </source>
</evidence>
<name>A0A9P7V5L2_9ASCO</name>
<dbReference type="OrthoDB" id="4092914at2759"/>
<dbReference type="AlphaFoldDB" id="A0A9P7V5L2"/>
<comment type="function">
    <text evidence="7">Component of the Mediator complex, a coactivator involved in the regulated transcription of nearly all RNA polymerase II-dependent genes. Mediator functions as a bridge to convey information from gene-specific regulatory proteins to the basal RNA polymerase II transcription machinery. Mediator is recruited to promoters by direct interactions with regulatory proteins and serves as a scaffold for the assembly of a functional preinitiation complex with RNA polymerase II and the general transcription factors.</text>
</comment>
<comment type="subunit">
    <text evidence="7">Component of the Mediator complex.</text>
</comment>
<evidence type="ECO:0000256" key="4">
    <source>
        <dbReference type="ARBA" id="ARBA00023159"/>
    </source>
</evidence>
<gene>
    <name evidence="7" type="primary">MED9</name>
    <name evidence="8" type="ORF">KQ657_002758</name>
</gene>
<evidence type="ECO:0000256" key="3">
    <source>
        <dbReference type="ARBA" id="ARBA00023015"/>
    </source>
</evidence>
<evidence type="ECO:0000313" key="8">
    <source>
        <dbReference type="EMBL" id="KAG7191793.1"/>
    </source>
</evidence>
<proteinExistence type="inferred from homology"/>
<dbReference type="Pfam" id="PF07544">
    <property type="entry name" value="Med9"/>
    <property type="match status" value="1"/>
</dbReference>